<comment type="caution">
    <text evidence="15">The sequence shown here is derived from an EMBL/GenBank/DDBJ whole genome shotgun (WGS) entry which is preliminary data.</text>
</comment>
<evidence type="ECO:0000256" key="2">
    <source>
        <dbReference type="ARBA" id="ARBA00004651"/>
    </source>
</evidence>
<comment type="subcellular location">
    <subcellularLocation>
        <location evidence="2">Cell membrane</location>
        <topology evidence="2">Multi-pass membrane protein</topology>
    </subcellularLocation>
</comment>
<evidence type="ECO:0000256" key="11">
    <source>
        <dbReference type="ARBA" id="ARBA00023136"/>
    </source>
</evidence>
<name>A0A371P0H1_9BACL</name>
<dbReference type="EMBL" id="QUBQ01000008">
    <property type="protein sequence ID" value="REK69437.1"/>
    <property type="molecule type" value="Genomic_DNA"/>
</dbReference>
<evidence type="ECO:0000256" key="12">
    <source>
        <dbReference type="SAM" id="Phobius"/>
    </source>
</evidence>
<dbReference type="InterPro" id="IPR003594">
    <property type="entry name" value="HATPase_dom"/>
</dbReference>
<keyword evidence="16" id="KW-1185">Reference proteome</keyword>
<evidence type="ECO:0000256" key="7">
    <source>
        <dbReference type="ARBA" id="ARBA00022741"/>
    </source>
</evidence>
<evidence type="ECO:0000313" key="15">
    <source>
        <dbReference type="EMBL" id="REK69437.1"/>
    </source>
</evidence>
<dbReference type="EC" id="2.7.13.3" evidence="3"/>
<dbReference type="Pfam" id="PF00672">
    <property type="entry name" value="HAMP"/>
    <property type="match status" value="1"/>
</dbReference>
<keyword evidence="5" id="KW-0597">Phosphoprotein</keyword>
<dbReference type="RefSeq" id="WP_116050044.1">
    <property type="nucleotide sequence ID" value="NZ_QUBQ01000008.1"/>
</dbReference>
<feature type="domain" description="Histidine kinase" evidence="13">
    <location>
        <begin position="494"/>
        <end position="597"/>
    </location>
</feature>
<keyword evidence="10" id="KW-0902">Two-component regulatory system</keyword>
<dbReference type="InterPro" id="IPR005467">
    <property type="entry name" value="His_kinase_dom"/>
</dbReference>
<gene>
    <name evidence="15" type="ORF">DX130_24840</name>
</gene>
<keyword evidence="12" id="KW-0812">Transmembrane</keyword>
<dbReference type="InterPro" id="IPR010559">
    <property type="entry name" value="Sig_transdc_His_kin_internal"/>
</dbReference>
<feature type="transmembrane region" description="Helical" evidence="12">
    <location>
        <begin position="21"/>
        <end position="38"/>
    </location>
</feature>
<dbReference type="Pfam" id="PF06580">
    <property type="entry name" value="His_kinase"/>
    <property type="match status" value="1"/>
</dbReference>
<evidence type="ECO:0000256" key="5">
    <source>
        <dbReference type="ARBA" id="ARBA00022553"/>
    </source>
</evidence>
<evidence type="ECO:0000256" key="6">
    <source>
        <dbReference type="ARBA" id="ARBA00022679"/>
    </source>
</evidence>
<dbReference type="PANTHER" id="PTHR34220:SF7">
    <property type="entry name" value="SENSOR HISTIDINE KINASE YPDA"/>
    <property type="match status" value="1"/>
</dbReference>
<evidence type="ECO:0000256" key="9">
    <source>
        <dbReference type="ARBA" id="ARBA00022840"/>
    </source>
</evidence>
<dbReference type="SUPFAM" id="SSF55874">
    <property type="entry name" value="ATPase domain of HSP90 chaperone/DNA topoisomerase II/histidine kinase"/>
    <property type="match status" value="1"/>
</dbReference>
<evidence type="ECO:0000256" key="8">
    <source>
        <dbReference type="ARBA" id="ARBA00022777"/>
    </source>
</evidence>
<protein>
    <recommendedName>
        <fullName evidence="3">histidine kinase</fullName>
        <ecNumber evidence="3">2.7.13.3</ecNumber>
    </recommendedName>
</protein>
<comment type="catalytic activity">
    <reaction evidence="1">
        <text>ATP + protein L-histidine = ADP + protein N-phospho-L-histidine.</text>
        <dbReference type="EC" id="2.7.13.3"/>
    </reaction>
</comment>
<dbReference type="PANTHER" id="PTHR34220">
    <property type="entry name" value="SENSOR HISTIDINE KINASE YPDA"/>
    <property type="match status" value="1"/>
</dbReference>
<feature type="domain" description="HAMP" evidence="14">
    <location>
        <begin position="335"/>
        <end position="387"/>
    </location>
</feature>
<dbReference type="Gene3D" id="6.10.340.10">
    <property type="match status" value="1"/>
</dbReference>
<evidence type="ECO:0000256" key="3">
    <source>
        <dbReference type="ARBA" id="ARBA00012438"/>
    </source>
</evidence>
<evidence type="ECO:0000256" key="10">
    <source>
        <dbReference type="ARBA" id="ARBA00023012"/>
    </source>
</evidence>
<dbReference type="SUPFAM" id="SSF158472">
    <property type="entry name" value="HAMP domain-like"/>
    <property type="match status" value="1"/>
</dbReference>
<keyword evidence="8 15" id="KW-0418">Kinase</keyword>
<dbReference type="InterPro" id="IPR050640">
    <property type="entry name" value="Bact_2-comp_sensor_kinase"/>
</dbReference>
<evidence type="ECO:0000259" key="14">
    <source>
        <dbReference type="PROSITE" id="PS50885"/>
    </source>
</evidence>
<evidence type="ECO:0000259" key="13">
    <source>
        <dbReference type="PROSITE" id="PS50109"/>
    </source>
</evidence>
<feature type="transmembrane region" description="Helical" evidence="12">
    <location>
        <begin position="314"/>
        <end position="333"/>
    </location>
</feature>
<dbReference type="GO" id="GO:0005524">
    <property type="term" value="F:ATP binding"/>
    <property type="evidence" value="ECO:0007669"/>
    <property type="project" value="UniProtKB-KW"/>
</dbReference>
<dbReference type="PROSITE" id="PS50885">
    <property type="entry name" value="HAMP"/>
    <property type="match status" value="1"/>
</dbReference>
<dbReference type="CDD" id="cd06225">
    <property type="entry name" value="HAMP"/>
    <property type="match status" value="1"/>
</dbReference>
<evidence type="ECO:0000256" key="4">
    <source>
        <dbReference type="ARBA" id="ARBA00022475"/>
    </source>
</evidence>
<keyword evidence="12" id="KW-1133">Transmembrane helix</keyword>
<dbReference type="GO" id="GO:0000155">
    <property type="term" value="F:phosphorelay sensor kinase activity"/>
    <property type="evidence" value="ECO:0007669"/>
    <property type="project" value="InterPro"/>
</dbReference>
<dbReference type="Proteomes" id="UP000261905">
    <property type="component" value="Unassembled WGS sequence"/>
</dbReference>
<keyword evidence="11 12" id="KW-0472">Membrane</keyword>
<keyword evidence="4" id="KW-1003">Cell membrane</keyword>
<dbReference type="PROSITE" id="PS50109">
    <property type="entry name" value="HIS_KIN"/>
    <property type="match status" value="1"/>
</dbReference>
<keyword evidence="9" id="KW-0067">ATP-binding</keyword>
<dbReference type="AlphaFoldDB" id="A0A371P0H1"/>
<accession>A0A371P0H1</accession>
<evidence type="ECO:0000256" key="1">
    <source>
        <dbReference type="ARBA" id="ARBA00000085"/>
    </source>
</evidence>
<dbReference type="SMART" id="SM00304">
    <property type="entry name" value="HAMP"/>
    <property type="match status" value="1"/>
</dbReference>
<evidence type="ECO:0000313" key="16">
    <source>
        <dbReference type="Proteomes" id="UP000261905"/>
    </source>
</evidence>
<keyword evidence="7" id="KW-0547">Nucleotide-binding</keyword>
<dbReference type="Pfam" id="PF02518">
    <property type="entry name" value="HATPase_c"/>
    <property type="match status" value="1"/>
</dbReference>
<keyword evidence="6" id="KW-0808">Transferase</keyword>
<dbReference type="OrthoDB" id="9809348at2"/>
<proteinExistence type="predicted"/>
<dbReference type="InterPro" id="IPR036890">
    <property type="entry name" value="HATPase_C_sf"/>
</dbReference>
<dbReference type="Gene3D" id="3.30.565.10">
    <property type="entry name" value="Histidine kinase-like ATPase, C-terminal domain"/>
    <property type="match status" value="1"/>
</dbReference>
<sequence>MKSAWEKRRRLGYMPIGYKLMLSYLVFIIILITVNGYVSHSMYDASMRKQTSDNIKNTLVQIRDNVAYKTDDMIRISSTLYEDDKFVESLKLIPEDSREKHLRHEQTLLPKLDSASKSIGMNLRMFIYFKNDTIDEVYNIYDQHDTQSNEKVINMLKHRRISNTPWYFLFPEEEYGVTMVWEQVEDDRLSNRISMIRRIVDLSIPTNVKEIGMMRFSVLIDELFESVYFRNLGDGAVLLVKDKTGEIIYASDEQLDEARASSGRAPITLASMAESHPPGEFLTLEEYMPLQEWTIVAYVPLTIIKQEAERVQTYILLICLLCFVLFTFTGIFMSRYFSKRITKFVSVLNAFREGDLHKRISYRGRDEFSQIATALNGMGEDVEALINKVYLTQLQKKEAELEMLQTQINPHFLYNTLSSINRLAKFGENEKLQKMVVQLAKFYRLTLNSGKTLIPVSSEVEQANAYLDIQKVKYGRRLEATFDVDVNVWQYETIKLILQPFVENVLKHAWSGDRIHIRIVAKLEGDDILYRVIDDGMGVRQERIAEIMSLSNDSETGFGIRNIHQRVQLQYGEQYGVSIFSRRGAGTSVDIRIPARKRKLFLEDDQASG</sequence>
<dbReference type="InterPro" id="IPR003660">
    <property type="entry name" value="HAMP_dom"/>
</dbReference>
<organism evidence="15 16">
    <name type="scientific">Paenibacillus paeoniae</name>
    <dbReference type="NCBI Taxonomy" id="2292705"/>
    <lineage>
        <taxon>Bacteria</taxon>
        <taxon>Bacillati</taxon>
        <taxon>Bacillota</taxon>
        <taxon>Bacilli</taxon>
        <taxon>Bacillales</taxon>
        <taxon>Paenibacillaceae</taxon>
        <taxon>Paenibacillus</taxon>
    </lineage>
</organism>
<reference evidence="15 16" key="1">
    <citation type="submission" date="2018-08" db="EMBL/GenBank/DDBJ databases">
        <title>Paenibacillus sp. M4BSY-1, whole genome shotgun sequence.</title>
        <authorList>
            <person name="Tuo L."/>
        </authorList>
    </citation>
    <scope>NUCLEOTIDE SEQUENCE [LARGE SCALE GENOMIC DNA]</scope>
    <source>
        <strain evidence="15 16">M4BSY-1</strain>
    </source>
</reference>
<dbReference type="GO" id="GO:0005886">
    <property type="term" value="C:plasma membrane"/>
    <property type="evidence" value="ECO:0007669"/>
    <property type="project" value="UniProtKB-SubCell"/>
</dbReference>